<reference evidence="6" key="1">
    <citation type="submission" date="2020-06" db="EMBL/GenBank/DDBJ databases">
        <authorList>
            <consortium name="Plant Systems Biology data submission"/>
        </authorList>
    </citation>
    <scope>NUCLEOTIDE SEQUENCE</scope>
    <source>
        <strain evidence="6">D6</strain>
    </source>
</reference>
<keyword evidence="3" id="KW-0067">ATP-binding</keyword>
<keyword evidence="2" id="KW-0547">Nucleotide-binding</keyword>
<dbReference type="InterPro" id="IPR017871">
    <property type="entry name" value="ABC_transporter-like_CS"/>
</dbReference>
<dbReference type="PROSITE" id="PS50893">
    <property type="entry name" value="ABC_TRANSPORTER_2"/>
    <property type="match status" value="1"/>
</dbReference>
<dbReference type="Gene3D" id="3.40.50.300">
    <property type="entry name" value="P-loop containing nucleotide triphosphate hydrolases"/>
    <property type="match status" value="1"/>
</dbReference>
<gene>
    <name evidence="6" type="ORF">SEMRO_489_G153240.1</name>
</gene>
<feature type="domain" description="ABC transporter" evidence="5">
    <location>
        <begin position="52"/>
        <end position="299"/>
    </location>
</feature>
<keyword evidence="1" id="KW-0813">Transport</keyword>
<evidence type="ECO:0000259" key="5">
    <source>
        <dbReference type="PROSITE" id="PS50893"/>
    </source>
</evidence>
<sequence length="614" mass="67040">MAKSQNRNASDKLEETVTKPLSSLRFAYSSSDTMDSDTTTNNSNNGLTSPLVSFQAKPKGPKCPFGNPLVKLELYAGGCIWLSGNSGLGKTTLSTCLAGLSSPQDLEKLDIDCPQCDWNPKIPPIERCGVLFQQTTLLDALTVAGNVSVALQSCPSTANRYTTPADRIRKIKQIMEAVGLDYARDAAKRPTELSGGMARRASLALQLAQRKRVIVLDEPFSGLDLETAKSVAKELVQVRRNIGSALILISHEPELAQLVLNEDKDSKQQQLTATVKLTPPTTPPTAPTSSSSSRNLLFGISFWDRFLEKLIDYVFYSLPLIALTFVACGLAISMLSADILQRIDVTDRVLEIVDKELRPMIAMVTGEEEANPMYMMVAKMKVRGMLNTTIPAAKATLYAIGMAKLFVLEIGPLLTALLLCGRIGGSYAGKIATMQATSQTKLLRTLGINPQTWTFLPAMMAALMAAPILTVIGTWISVFLGGIIGPQYGIGTLEGYNEEVWNSVFPKLDLELKLNYEWTVLGFPTFILTMYTASRESIWLSALIELTTYPPVFHIWKSVTFMCILMGVAETIARLQPNLTPRGVPGVITSSVVISSLLIIVADWGFSQWLILRV</sequence>
<keyword evidence="4" id="KW-0472">Membrane</keyword>
<proteinExistence type="predicted"/>
<feature type="transmembrane region" description="Helical" evidence="4">
    <location>
        <begin position="453"/>
        <end position="476"/>
    </location>
</feature>
<dbReference type="OrthoDB" id="6500128at2759"/>
<dbReference type="PANTHER" id="PTHR42781">
    <property type="entry name" value="SPERMIDINE/PUTRESCINE IMPORT ATP-BINDING PROTEIN POTA"/>
    <property type="match status" value="1"/>
</dbReference>
<evidence type="ECO:0000256" key="3">
    <source>
        <dbReference type="ARBA" id="ARBA00022840"/>
    </source>
</evidence>
<keyword evidence="4" id="KW-0812">Transmembrane</keyword>
<evidence type="ECO:0000256" key="4">
    <source>
        <dbReference type="SAM" id="Phobius"/>
    </source>
</evidence>
<name>A0A9N8HGK4_9STRA</name>
<dbReference type="PROSITE" id="PS00211">
    <property type="entry name" value="ABC_TRANSPORTER_1"/>
    <property type="match status" value="1"/>
</dbReference>
<dbReference type="GO" id="GO:0005524">
    <property type="term" value="F:ATP binding"/>
    <property type="evidence" value="ECO:0007669"/>
    <property type="project" value="UniProtKB-KW"/>
</dbReference>
<keyword evidence="7" id="KW-1185">Reference proteome</keyword>
<dbReference type="Pfam" id="PF00005">
    <property type="entry name" value="ABC_tran"/>
    <property type="match status" value="1"/>
</dbReference>
<dbReference type="GO" id="GO:0016887">
    <property type="term" value="F:ATP hydrolysis activity"/>
    <property type="evidence" value="ECO:0007669"/>
    <property type="project" value="InterPro"/>
</dbReference>
<dbReference type="GO" id="GO:0043190">
    <property type="term" value="C:ATP-binding cassette (ABC) transporter complex"/>
    <property type="evidence" value="ECO:0007669"/>
    <property type="project" value="InterPro"/>
</dbReference>
<dbReference type="PANTHER" id="PTHR42781:SF4">
    <property type="entry name" value="SPERMIDINE_PUTRESCINE IMPORT ATP-BINDING PROTEIN POTA"/>
    <property type="match status" value="1"/>
</dbReference>
<evidence type="ECO:0000313" key="6">
    <source>
        <dbReference type="EMBL" id="CAB9511525.1"/>
    </source>
</evidence>
<dbReference type="InterPro" id="IPR027417">
    <property type="entry name" value="P-loop_NTPase"/>
</dbReference>
<dbReference type="SUPFAM" id="SSF52540">
    <property type="entry name" value="P-loop containing nucleoside triphosphate hydrolases"/>
    <property type="match status" value="1"/>
</dbReference>
<organism evidence="6 7">
    <name type="scientific">Seminavis robusta</name>
    <dbReference type="NCBI Taxonomy" id="568900"/>
    <lineage>
        <taxon>Eukaryota</taxon>
        <taxon>Sar</taxon>
        <taxon>Stramenopiles</taxon>
        <taxon>Ochrophyta</taxon>
        <taxon>Bacillariophyta</taxon>
        <taxon>Bacillariophyceae</taxon>
        <taxon>Bacillariophycidae</taxon>
        <taxon>Naviculales</taxon>
        <taxon>Naviculaceae</taxon>
        <taxon>Seminavis</taxon>
    </lineage>
</organism>
<protein>
    <submittedName>
        <fullName evidence="6">Binding protein MetN</fullName>
    </submittedName>
</protein>
<dbReference type="InterPro" id="IPR003593">
    <property type="entry name" value="AAA+_ATPase"/>
</dbReference>
<evidence type="ECO:0000313" key="7">
    <source>
        <dbReference type="Proteomes" id="UP001153069"/>
    </source>
</evidence>
<dbReference type="InterPro" id="IPR050093">
    <property type="entry name" value="ABC_SmlMolc_Importer"/>
</dbReference>
<dbReference type="Proteomes" id="UP001153069">
    <property type="component" value="Unassembled WGS sequence"/>
</dbReference>
<dbReference type="InterPro" id="IPR030802">
    <property type="entry name" value="Permease_MalE"/>
</dbReference>
<dbReference type="EMBL" id="CAICTM010000488">
    <property type="protein sequence ID" value="CAB9511525.1"/>
    <property type="molecule type" value="Genomic_DNA"/>
</dbReference>
<feature type="transmembrane region" description="Helical" evidence="4">
    <location>
        <begin position="313"/>
        <end position="332"/>
    </location>
</feature>
<evidence type="ECO:0000256" key="1">
    <source>
        <dbReference type="ARBA" id="ARBA00022448"/>
    </source>
</evidence>
<dbReference type="AlphaFoldDB" id="A0A9N8HGK4"/>
<accession>A0A9N8HGK4</accession>
<comment type="caution">
    <text evidence="6">The sequence shown here is derived from an EMBL/GenBank/DDBJ whole genome shotgun (WGS) entry which is preliminary data.</text>
</comment>
<dbReference type="InterPro" id="IPR003439">
    <property type="entry name" value="ABC_transporter-like_ATP-bd"/>
</dbReference>
<keyword evidence="4" id="KW-1133">Transmembrane helix</keyword>
<dbReference type="SMART" id="SM00382">
    <property type="entry name" value="AAA"/>
    <property type="match status" value="1"/>
</dbReference>
<feature type="transmembrane region" description="Helical" evidence="4">
    <location>
        <begin position="587"/>
        <end position="606"/>
    </location>
</feature>
<evidence type="ECO:0000256" key="2">
    <source>
        <dbReference type="ARBA" id="ARBA00022741"/>
    </source>
</evidence>
<dbReference type="Pfam" id="PF02405">
    <property type="entry name" value="MlaE"/>
    <property type="match status" value="1"/>
</dbReference>